<evidence type="ECO:0000313" key="14">
    <source>
        <dbReference type="EMBL" id="MPV85738.1"/>
    </source>
</evidence>
<dbReference type="PANTHER" id="PTHR22777:SF32">
    <property type="entry name" value="UPF0053 INNER MEMBRANE PROTEIN YFJD"/>
    <property type="match status" value="1"/>
</dbReference>
<organism evidence="14 15">
    <name type="scientific">Ostreibacterium oceani</name>
    <dbReference type="NCBI Taxonomy" id="2654998"/>
    <lineage>
        <taxon>Bacteria</taxon>
        <taxon>Pseudomonadati</taxon>
        <taxon>Pseudomonadota</taxon>
        <taxon>Gammaproteobacteria</taxon>
        <taxon>Cardiobacteriales</taxon>
        <taxon>Ostreibacteriaceae</taxon>
        <taxon>Ostreibacterium</taxon>
    </lineage>
</organism>
<evidence type="ECO:0000256" key="11">
    <source>
        <dbReference type="SAM" id="Phobius"/>
    </source>
</evidence>
<evidence type="ECO:0000256" key="3">
    <source>
        <dbReference type="ARBA" id="ARBA00022475"/>
    </source>
</evidence>
<dbReference type="PROSITE" id="PS51371">
    <property type="entry name" value="CBS"/>
    <property type="match status" value="1"/>
</dbReference>
<feature type="domain" description="CNNM transmembrane" evidence="13">
    <location>
        <begin position="12"/>
        <end position="202"/>
    </location>
</feature>
<sequence>MIHSENRKFLVSSIPTYLLVIILVLLLFCSAFFSGSETSMMRLNRHRLKHLAQTGDIRAARALALLKRPDRLLGVILLGNNIINIFAASLATIIGLRLWGDAGIFIMTLVLTLLILIFGEVAPKTFAALYAEKFAFPASWFLRVLLKLLYPVVWMVNLLANAVLKPLGLKHFTMSDAAVSKEELQAILQESYAEQGENHQDMMLGLLYLEDINVEDIMVARRDIIGLDMTDDWTNCQQRILSSEHSRLLVYQGNVDEIIGVLNIRDVLCIYRDSLALDKTNVTPLIRKAYFVPEGTSLRKQLQQFQYHQHQTGIVVNEYGEVIGLLTLEDILEYVVGDLGLQEIAEAESADEEDIIQKSAGIYQVQGKLSINYLNKELDWELPTDGPKTLSGLILEELGVFPSVGTKVSVGRYELSVLSFSDNRVQQVLVTVLADDED</sequence>
<dbReference type="InterPro" id="IPR000644">
    <property type="entry name" value="CBS_dom"/>
</dbReference>
<dbReference type="PROSITE" id="PS51846">
    <property type="entry name" value="CNNM"/>
    <property type="match status" value="1"/>
</dbReference>
<dbReference type="Pfam" id="PF03471">
    <property type="entry name" value="CorC_HlyC"/>
    <property type="match status" value="1"/>
</dbReference>
<feature type="domain" description="CBS" evidence="12">
    <location>
        <begin position="285"/>
        <end position="343"/>
    </location>
</feature>
<keyword evidence="5" id="KW-0677">Repeat</keyword>
<evidence type="ECO:0000256" key="1">
    <source>
        <dbReference type="ARBA" id="ARBA00004651"/>
    </source>
</evidence>
<evidence type="ECO:0000313" key="15">
    <source>
        <dbReference type="Proteomes" id="UP000471298"/>
    </source>
</evidence>
<dbReference type="PANTHER" id="PTHR22777">
    <property type="entry name" value="HEMOLYSIN-RELATED"/>
    <property type="match status" value="1"/>
</dbReference>
<dbReference type="Proteomes" id="UP000471298">
    <property type="component" value="Unassembled WGS sequence"/>
</dbReference>
<comment type="similarity">
    <text evidence="2">Belongs to the UPF0053 family.</text>
</comment>
<evidence type="ECO:0000256" key="10">
    <source>
        <dbReference type="PROSITE-ProRule" id="PRU01193"/>
    </source>
</evidence>
<feature type="transmembrane region" description="Helical" evidence="11">
    <location>
        <begin position="102"/>
        <end position="123"/>
    </location>
</feature>
<feature type="transmembrane region" description="Helical" evidence="11">
    <location>
        <begin position="144"/>
        <end position="164"/>
    </location>
</feature>
<dbReference type="AlphaFoldDB" id="A0A6N7EZ22"/>
<proteinExistence type="inferred from homology"/>
<dbReference type="InterPro" id="IPR005170">
    <property type="entry name" value="Transptr-assoc_dom"/>
</dbReference>
<dbReference type="InterPro" id="IPR016169">
    <property type="entry name" value="FAD-bd_PCMH_sub2"/>
</dbReference>
<dbReference type="CDD" id="cd04590">
    <property type="entry name" value="CBS_pair_CorC_HlyC_assoc"/>
    <property type="match status" value="1"/>
</dbReference>
<feature type="transmembrane region" description="Helical" evidence="11">
    <location>
        <begin position="72"/>
        <end position="96"/>
    </location>
</feature>
<evidence type="ECO:0000256" key="4">
    <source>
        <dbReference type="ARBA" id="ARBA00022692"/>
    </source>
</evidence>
<keyword evidence="7 9" id="KW-0129">CBS domain</keyword>
<feature type="transmembrane region" description="Helical" evidence="11">
    <location>
        <begin position="14"/>
        <end position="35"/>
    </location>
</feature>
<keyword evidence="4 10" id="KW-0812">Transmembrane</keyword>
<evidence type="ECO:0000259" key="13">
    <source>
        <dbReference type="PROSITE" id="PS51846"/>
    </source>
</evidence>
<keyword evidence="6 10" id="KW-1133">Transmembrane helix</keyword>
<evidence type="ECO:0000259" key="12">
    <source>
        <dbReference type="PROSITE" id="PS51371"/>
    </source>
</evidence>
<evidence type="ECO:0000256" key="9">
    <source>
        <dbReference type="PROSITE-ProRule" id="PRU00703"/>
    </source>
</evidence>
<comment type="subcellular location">
    <subcellularLocation>
        <location evidence="1">Cell membrane</location>
        <topology evidence="1">Multi-pass membrane protein</topology>
    </subcellularLocation>
</comment>
<evidence type="ECO:0000256" key="6">
    <source>
        <dbReference type="ARBA" id="ARBA00022989"/>
    </source>
</evidence>
<dbReference type="GO" id="GO:0050660">
    <property type="term" value="F:flavin adenine dinucleotide binding"/>
    <property type="evidence" value="ECO:0007669"/>
    <property type="project" value="InterPro"/>
</dbReference>
<dbReference type="EMBL" id="WHNW01000002">
    <property type="protein sequence ID" value="MPV85738.1"/>
    <property type="molecule type" value="Genomic_DNA"/>
</dbReference>
<dbReference type="SUPFAM" id="SSF54631">
    <property type="entry name" value="CBS-domain pair"/>
    <property type="match status" value="1"/>
</dbReference>
<keyword evidence="15" id="KW-1185">Reference proteome</keyword>
<evidence type="ECO:0000256" key="7">
    <source>
        <dbReference type="ARBA" id="ARBA00023122"/>
    </source>
</evidence>
<accession>A0A6N7EZ22</accession>
<dbReference type="Gene3D" id="3.10.580.10">
    <property type="entry name" value="CBS-domain"/>
    <property type="match status" value="1"/>
</dbReference>
<dbReference type="SUPFAM" id="SSF56176">
    <property type="entry name" value="FAD-binding/transporter-associated domain-like"/>
    <property type="match status" value="1"/>
</dbReference>
<dbReference type="Gene3D" id="3.30.465.10">
    <property type="match status" value="1"/>
</dbReference>
<evidence type="ECO:0000256" key="8">
    <source>
        <dbReference type="ARBA" id="ARBA00023136"/>
    </source>
</evidence>
<dbReference type="GO" id="GO:0005886">
    <property type="term" value="C:plasma membrane"/>
    <property type="evidence" value="ECO:0007669"/>
    <property type="project" value="UniProtKB-SubCell"/>
</dbReference>
<dbReference type="InterPro" id="IPR002550">
    <property type="entry name" value="CNNM"/>
</dbReference>
<dbReference type="InterPro" id="IPR046342">
    <property type="entry name" value="CBS_dom_sf"/>
</dbReference>
<reference evidence="14 15" key="1">
    <citation type="submission" date="2019-10" db="EMBL/GenBank/DDBJ databases">
        <title>Cardiobacteriales fam. a chemoheterotrophic member of the order Cardiobacteriales, and proposal of Cardiobacteriales fam. nov.</title>
        <authorList>
            <person name="Wang C."/>
        </authorList>
    </citation>
    <scope>NUCLEOTIDE SEQUENCE [LARGE SCALE GENOMIC DNA]</scope>
    <source>
        <strain evidence="14 15">ML27</strain>
    </source>
</reference>
<evidence type="ECO:0000256" key="5">
    <source>
        <dbReference type="ARBA" id="ARBA00022737"/>
    </source>
</evidence>
<comment type="caution">
    <text evidence="14">The sequence shown here is derived from an EMBL/GenBank/DDBJ whole genome shotgun (WGS) entry which is preliminary data.</text>
</comment>
<keyword evidence="3" id="KW-1003">Cell membrane</keyword>
<evidence type="ECO:0000256" key="2">
    <source>
        <dbReference type="ARBA" id="ARBA00006337"/>
    </source>
</evidence>
<gene>
    <name evidence="14" type="ORF">GCU85_03160</name>
</gene>
<dbReference type="FunCoup" id="A0A6N7EZ22">
    <property type="interactions" value="174"/>
</dbReference>
<keyword evidence="8 10" id="KW-0472">Membrane</keyword>
<dbReference type="Pfam" id="PF01595">
    <property type="entry name" value="CNNM"/>
    <property type="match status" value="1"/>
</dbReference>
<name>A0A6N7EZ22_9GAMM</name>
<dbReference type="InParanoid" id="A0A6N7EZ22"/>
<dbReference type="InterPro" id="IPR044751">
    <property type="entry name" value="Ion_transp-like_CBS"/>
</dbReference>
<dbReference type="InterPro" id="IPR036318">
    <property type="entry name" value="FAD-bd_PCMH-like_sf"/>
</dbReference>
<dbReference type="SMART" id="SM01091">
    <property type="entry name" value="CorC_HlyC"/>
    <property type="match status" value="1"/>
</dbReference>
<protein>
    <submittedName>
        <fullName evidence="14">DUF21 domain-containing protein</fullName>
    </submittedName>
</protein>
<dbReference type="Pfam" id="PF00571">
    <property type="entry name" value="CBS"/>
    <property type="match status" value="1"/>
</dbReference>